<dbReference type="RefSeq" id="WP_097245085.1">
    <property type="nucleotide sequence ID" value="NZ_JAMTCW010000004.1"/>
</dbReference>
<dbReference type="OrthoDB" id="4558499at2"/>
<evidence type="ECO:0000313" key="1">
    <source>
        <dbReference type="EMBL" id="SNY81005.1"/>
    </source>
</evidence>
<dbReference type="Proteomes" id="UP000219565">
    <property type="component" value="Unassembled WGS sequence"/>
</dbReference>
<proteinExistence type="predicted"/>
<name>A0A285L7S2_9NOCA</name>
<dbReference type="AlphaFoldDB" id="A0A285L7S2"/>
<protein>
    <submittedName>
        <fullName evidence="1">Uncharacterized protein</fullName>
    </submittedName>
</protein>
<sequence length="102" mass="11102">MPINAIGLLNRSVSDSWLRDERVIIDLSHARGYRLAHTVTIDADTYMPTTLIVWTAHQHTATVVVAPSVEHFPSASIQNAVALACVLVTPARTIPPLEAHTP</sequence>
<organism evidence="1 2">
    <name type="scientific">Nocardia amikacinitolerans</name>
    <dbReference type="NCBI Taxonomy" id="756689"/>
    <lineage>
        <taxon>Bacteria</taxon>
        <taxon>Bacillati</taxon>
        <taxon>Actinomycetota</taxon>
        <taxon>Actinomycetes</taxon>
        <taxon>Mycobacteriales</taxon>
        <taxon>Nocardiaceae</taxon>
        <taxon>Nocardia</taxon>
    </lineage>
</organism>
<gene>
    <name evidence="1" type="ORF">SAMN04244553_2582</name>
</gene>
<evidence type="ECO:0000313" key="2">
    <source>
        <dbReference type="Proteomes" id="UP000219565"/>
    </source>
</evidence>
<dbReference type="STRING" id="1379680.GCA_001612615_05717"/>
<keyword evidence="2" id="KW-1185">Reference proteome</keyword>
<reference evidence="1 2" key="1">
    <citation type="submission" date="2017-09" db="EMBL/GenBank/DDBJ databases">
        <authorList>
            <person name="Ehlers B."/>
            <person name="Leendertz F.H."/>
        </authorList>
    </citation>
    <scope>NUCLEOTIDE SEQUENCE [LARGE SCALE GENOMIC DNA]</scope>
    <source>
        <strain evidence="1 2">DSM 45537</strain>
    </source>
</reference>
<dbReference type="EMBL" id="OBEG01000002">
    <property type="protein sequence ID" value="SNY81005.1"/>
    <property type="molecule type" value="Genomic_DNA"/>
</dbReference>
<accession>A0A285L7S2</accession>